<proteinExistence type="predicted"/>
<dbReference type="PANTHER" id="PTHR12984:SF6">
    <property type="entry name" value="SCY1-LIKE PROTEIN 2"/>
    <property type="match status" value="1"/>
</dbReference>
<keyword evidence="4" id="KW-1185">Reference proteome</keyword>
<organism evidence="3 4">
    <name type="scientific">Eimeria brunetti</name>
    <dbReference type="NCBI Taxonomy" id="51314"/>
    <lineage>
        <taxon>Eukaryota</taxon>
        <taxon>Sar</taxon>
        <taxon>Alveolata</taxon>
        <taxon>Apicomplexa</taxon>
        <taxon>Conoidasida</taxon>
        <taxon>Coccidia</taxon>
        <taxon>Eucoccidiorida</taxon>
        <taxon>Eimeriorina</taxon>
        <taxon>Eimeriidae</taxon>
        <taxon>Eimeria</taxon>
    </lineage>
</organism>
<evidence type="ECO:0000259" key="2">
    <source>
        <dbReference type="PROSITE" id="PS50011"/>
    </source>
</evidence>
<dbReference type="PANTHER" id="PTHR12984">
    <property type="entry name" value="SCY1-RELATED S/T PROTEIN KINASE-LIKE"/>
    <property type="match status" value="1"/>
</dbReference>
<dbReference type="OrthoDB" id="346907at2759"/>
<name>U6LRS0_9EIME</name>
<dbReference type="Proteomes" id="UP000030750">
    <property type="component" value="Unassembled WGS sequence"/>
</dbReference>
<dbReference type="VEuPathDB" id="ToxoDB:EBH_0034050"/>
<evidence type="ECO:0000313" key="3">
    <source>
        <dbReference type="EMBL" id="CDJ50485.1"/>
    </source>
</evidence>
<dbReference type="GO" id="GO:0004672">
    <property type="term" value="F:protein kinase activity"/>
    <property type="evidence" value="ECO:0007669"/>
    <property type="project" value="InterPro"/>
</dbReference>
<protein>
    <recommendedName>
        <fullName evidence="2">Protein kinase domain-containing protein</fullName>
    </recommendedName>
</protein>
<dbReference type="InterPro" id="IPR051177">
    <property type="entry name" value="CIK-Related_Protein"/>
</dbReference>
<reference evidence="3" key="1">
    <citation type="submission" date="2013-10" db="EMBL/GenBank/DDBJ databases">
        <title>Genomic analysis of the causative agents of coccidiosis in chickens.</title>
        <authorList>
            <person name="Reid A.J."/>
            <person name="Blake D."/>
            <person name="Billington K."/>
            <person name="Browne H."/>
            <person name="Dunn M."/>
            <person name="Hung S."/>
            <person name="Kawahara F."/>
            <person name="Miranda-Saavedra D."/>
            <person name="Mourier T."/>
            <person name="Nagra H."/>
            <person name="Otto T.D."/>
            <person name="Rawlings N."/>
            <person name="Sanchez A."/>
            <person name="Sanders M."/>
            <person name="Subramaniam C."/>
            <person name="Tay Y."/>
            <person name="Dear P."/>
            <person name="Doerig C."/>
            <person name="Gruber A."/>
            <person name="Parkinson J."/>
            <person name="Shirley M."/>
            <person name="Wan K.L."/>
            <person name="Berriman M."/>
            <person name="Tomley F."/>
            <person name="Pain A."/>
        </authorList>
    </citation>
    <scope>NUCLEOTIDE SEQUENCE [LARGE SCALE GENOMIC DNA]</scope>
    <source>
        <strain evidence="3">Houghton</strain>
    </source>
</reference>
<dbReference type="SUPFAM" id="SSF56112">
    <property type="entry name" value="Protein kinase-like (PK-like)"/>
    <property type="match status" value="1"/>
</dbReference>
<accession>U6LRS0</accession>
<dbReference type="InterPro" id="IPR000719">
    <property type="entry name" value="Prot_kinase_dom"/>
</dbReference>
<evidence type="ECO:0000256" key="1">
    <source>
        <dbReference type="SAM" id="MobiDB-lite"/>
    </source>
</evidence>
<gene>
    <name evidence="3" type="ORF">EBH_0034050</name>
</gene>
<dbReference type="GO" id="GO:0005524">
    <property type="term" value="F:ATP binding"/>
    <property type="evidence" value="ECO:0007669"/>
    <property type="project" value="InterPro"/>
</dbReference>
<dbReference type="AlphaFoldDB" id="U6LRS0"/>
<feature type="domain" description="Protein kinase" evidence="2">
    <location>
        <begin position="138"/>
        <end position="444"/>
    </location>
</feature>
<dbReference type="Gene3D" id="1.10.510.10">
    <property type="entry name" value="Transferase(Phosphotransferase) domain 1"/>
    <property type="match status" value="1"/>
</dbReference>
<feature type="region of interest" description="Disordered" evidence="1">
    <location>
        <begin position="1"/>
        <end position="25"/>
    </location>
</feature>
<dbReference type="EMBL" id="HG712250">
    <property type="protein sequence ID" value="CDJ50485.1"/>
    <property type="molecule type" value="Genomic_DNA"/>
</dbReference>
<dbReference type="PROSITE" id="PS50011">
    <property type="entry name" value="PROTEIN_KINASE_DOM"/>
    <property type="match status" value="1"/>
</dbReference>
<evidence type="ECO:0000313" key="4">
    <source>
        <dbReference type="Proteomes" id="UP000030750"/>
    </source>
</evidence>
<reference evidence="3" key="2">
    <citation type="submission" date="2013-10" db="EMBL/GenBank/DDBJ databases">
        <authorList>
            <person name="Aslett M."/>
        </authorList>
    </citation>
    <scope>NUCLEOTIDE SEQUENCE [LARGE SCALE GENOMIC DNA]</scope>
    <source>
        <strain evidence="3">Houghton</strain>
    </source>
</reference>
<sequence>MGVTTFEDLQKQRLSSEEPPPPLPETAEAALGATEMRHGTTSAPQLVPDDTWGLQSLAHFEKTLSPELKQGKEEVAHLLHTSCLSKHEPDKFLKTLEQRAARAISGGDKDALVGMTVALSNVEPIKPRGGECAYLPDSVLVTRILSVRYPSIMMEVKDTVTGNMHAMRIRMFHSNRAHSPEYEEKLLASTQQWADSEEAIARQASCGCPAHLVASQKGLAVPLYVGNIADIPKAFVLDGFYFFSRVQIFEDLHGEFNFSSLITAGLSLNAKEYIAHRLLQIVLKLQQALLSHNNLEWENISARPDGSFLLSGFDACVPFGTAVGEQIRLSGKTLEPTLRIQENVYAEKAVPSSTSDLWSLGMLLYELFTGGRLPYTDNETAYTEDPLAMARHLIGVEAGPEQLVAILNDANCPVRWKLLIMRLLYPVRGARITARGILTDFPDLVGHRLPR</sequence>
<dbReference type="Pfam" id="PF14531">
    <property type="entry name" value="Kinase-like"/>
    <property type="match status" value="1"/>
</dbReference>
<dbReference type="InterPro" id="IPR011009">
    <property type="entry name" value="Kinase-like_dom_sf"/>
</dbReference>
<dbReference type="InterPro" id="IPR027916">
    <property type="entry name" value="Kinase-like_dom_ROP"/>
</dbReference>